<reference evidence="2" key="1">
    <citation type="submission" date="2018-07" db="EMBL/GenBank/DDBJ databases">
        <authorList>
            <person name="Quirk P.G."/>
            <person name="Krulwich T.A."/>
        </authorList>
    </citation>
    <scope>NUCLEOTIDE SEQUENCE</scope>
</reference>
<dbReference type="Pfam" id="PF16350">
    <property type="entry name" value="FAO_M"/>
    <property type="match status" value="1"/>
</dbReference>
<dbReference type="EMBL" id="UFQT01001987">
    <property type="protein sequence ID" value="SSX32316.1"/>
    <property type="molecule type" value="Genomic_DNA"/>
</dbReference>
<dbReference type="InterPro" id="IPR032503">
    <property type="entry name" value="FAO_M"/>
</dbReference>
<dbReference type="AlphaFoldDB" id="A0A336MPW6"/>
<accession>A0A336MPW6</accession>
<dbReference type="VEuPathDB" id="VectorBase:CSON004836"/>
<name>A0A336MPW6_CULSO</name>
<proteinExistence type="predicted"/>
<evidence type="ECO:0000313" key="2">
    <source>
        <dbReference type="EMBL" id="SSX32316.1"/>
    </source>
</evidence>
<feature type="domain" description="FAD dependent oxidoreductase central" evidence="1">
    <location>
        <begin position="33"/>
        <end position="84"/>
    </location>
</feature>
<protein>
    <submittedName>
        <fullName evidence="2">CSON004836 protein</fullName>
    </submittedName>
</protein>
<gene>
    <name evidence="2" type="primary">CSON004836</name>
</gene>
<organism evidence="2">
    <name type="scientific">Culicoides sonorensis</name>
    <name type="common">Biting midge</name>
    <dbReference type="NCBI Taxonomy" id="179676"/>
    <lineage>
        <taxon>Eukaryota</taxon>
        <taxon>Metazoa</taxon>
        <taxon>Ecdysozoa</taxon>
        <taxon>Arthropoda</taxon>
        <taxon>Hexapoda</taxon>
        <taxon>Insecta</taxon>
        <taxon>Pterygota</taxon>
        <taxon>Neoptera</taxon>
        <taxon>Endopterygota</taxon>
        <taxon>Diptera</taxon>
        <taxon>Nematocera</taxon>
        <taxon>Chironomoidea</taxon>
        <taxon>Ceratopogonidae</taxon>
        <taxon>Ceratopogoninae</taxon>
        <taxon>Culicoides</taxon>
        <taxon>Monoculicoides</taxon>
    </lineage>
</organism>
<evidence type="ECO:0000259" key="1">
    <source>
        <dbReference type="Pfam" id="PF16350"/>
    </source>
</evidence>
<sequence length="84" mass="10311">MLHRIPSLKEATFERSIFMRWSVDNRRKHRGFAQQDFHNLDINRFLGLHNNRRFLRNRSMEVPGRHYSISYPYFGEFNTGRNIR</sequence>